<dbReference type="OrthoDB" id="205993at2759"/>
<feature type="compositionally biased region" description="Polar residues" evidence="1">
    <location>
        <begin position="95"/>
        <end position="119"/>
    </location>
</feature>
<name>A0A4S8M289_DENBC</name>
<protein>
    <recommendedName>
        <fullName evidence="4">DUF654-domain-containing protein</fullName>
    </recommendedName>
</protein>
<organism evidence="2 3">
    <name type="scientific">Dendrothele bispora (strain CBS 962.96)</name>
    <dbReference type="NCBI Taxonomy" id="1314807"/>
    <lineage>
        <taxon>Eukaryota</taxon>
        <taxon>Fungi</taxon>
        <taxon>Dikarya</taxon>
        <taxon>Basidiomycota</taxon>
        <taxon>Agaricomycotina</taxon>
        <taxon>Agaricomycetes</taxon>
        <taxon>Agaricomycetidae</taxon>
        <taxon>Agaricales</taxon>
        <taxon>Agaricales incertae sedis</taxon>
        <taxon>Dendrothele</taxon>
    </lineage>
</organism>
<accession>A0A4S8M289</accession>
<feature type="region of interest" description="Disordered" evidence="1">
    <location>
        <begin position="889"/>
        <end position="918"/>
    </location>
</feature>
<evidence type="ECO:0000256" key="1">
    <source>
        <dbReference type="SAM" id="MobiDB-lite"/>
    </source>
</evidence>
<dbReference type="EMBL" id="ML179182">
    <property type="protein sequence ID" value="THU96206.1"/>
    <property type="molecule type" value="Genomic_DNA"/>
</dbReference>
<feature type="region of interest" description="Disordered" evidence="1">
    <location>
        <begin position="850"/>
        <end position="871"/>
    </location>
</feature>
<feature type="compositionally biased region" description="Acidic residues" evidence="1">
    <location>
        <begin position="854"/>
        <end position="869"/>
    </location>
</feature>
<feature type="compositionally biased region" description="Acidic residues" evidence="1">
    <location>
        <begin position="59"/>
        <end position="72"/>
    </location>
</feature>
<dbReference type="InterPro" id="IPR006994">
    <property type="entry name" value="TCF25/Rqc1"/>
</dbReference>
<sequence length="918" mass="101611">MPPRLSKRQQRELEELEALAGPSTPNEGKASGNEEDGSGDEAIMKRHAAGFAALFAQEDGADEENEEEEEEEQTKAKSKSGKSKKSKKKKKATAPMTNETGPSLTNPQASEAPVSTSIRDTAKETPATPVPVSIPKSDKKAAKKAKARAKKAGKDADGLDEIDRALEELSVKHPEFQKIASTVASSSSSAGFASHNASPLSRLPALLSITPSNLDNEAEMRKFFGSKVVDATKNASGSGGGGASTSAGRRAQARLQPNQRSNLVRPQNTWPPAQMRDGLSCRPLVDEELVEQTRNTKADQDSDVFGVPGEKWWTVEYSKRYKSMTLSFMQTVLSGDPNGFYVLLRQAPWHADTLLQLAEVFRHREEHAQAIDFISRAIFSYERAFIGSSSAVSSSSFSPLTGLHRLSFSYIPNRPFFLAIHRQVSDYARRGLSRTAFEWAKLLLSLDWAGDPHGACFWIETLVAKLAGRSDKKSKEKEDGGDWLQEAWDMFEERRVRLEKDGKGQSKGKERDLRMDPSVLPGWTWSRALVMRMSGTKKEAATSALVEAIRSFPSIVPLLADKLEVEIPGTVRAHKDFKVEVDGGFLSTADSILHLLSHLYVQRAHSLWKDASISSWFSHTLTENFTSLPSSLPISPRRERFLHIFSNSTNLQYSVYRHIIVSESSTSSTTSRRLFSFIPKHVINESGAGLACDPLPPPPDICKSRYDSDFFAGVEALDHTSTPGRPRTRRQREMEARMLARMIPDANFRHQLEAVFEGNPAMNQRFPGGIVEFVRHLMEMDPEQMEAILMATAAGAMAAGEPPRELQDNREMPGGFDLVFRDMDDEDGEGEPVVWRPAQEIEGALAEAEHVHEEEEEDEWEEEVDEEQDIAPMPVRVLRNIFGRFWGGGTGAVSVDDSDSDEAENDGDLPPRDTAGVD</sequence>
<dbReference type="Proteomes" id="UP000297245">
    <property type="component" value="Unassembled WGS sequence"/>
</dbReference>
<reference evidence="2 3" key="1">
    <citation type="journal article" date="2019" name="Nat. Ecol. Evol.">
        <title>Megaphylogeny resolves global patterns of mushroom evolution.</title>
        <authorList>
            <person name="Varga T."/>
            <person name="Krizsan K."/>
            <person name="Foldi C."/>
            <person name="Dima B."/>
            <person name="Sanchez-Garcia M."/>
            <person name="Sanchez-Ramirez S."/>
            <person name="Szollosi G.J."/>
            <person name="Szarkandi J.G."/>
            <person name="Papp V."/>
            <person name="Albert L."/>
            <person name="Andreopoulos W."/>
            <person name="Angelini C."/>
            <person name="Antonin V."/>
            <person name="Barry K.W."/>
            <person name="Bougher N.L."/>
            <person name="Buchanan P."/>
            <person name="Buyck B."/>
            <person name="Bense V."/>
            <person name="Catcheside P."/>
            <person name="Chovatia M."/>
            <person name="Cooper J."/>
            <person name="Damon W."/>
            <person name="Desjardin D."/>
            <person name="Finy P."/>
            <person name="Geml J."/>
            <person name="Haridas S."/>
            <person name="Hughes K."/>
            <person name="Justo A."/>
            <person name="Karasinski D."/>
            <person name="Kautmanova I."/>
            <person name="Kiss B."/>
            <person name="Kocsube S."/>
            <person name="Kotiranta H."/>
            <person name="LaButti K.M."/>
            <person name="Lechner B.E."/>
            <person name="Liimatainen K."/>
            <person name="Lipzen A."/>
            <person name="Lukacs Z."/>
            <person name="Mihaltcheva S."/>
            <person name="Morgado L.N."/>
            <person name="Niskanen T."/>
            <person name="Noordeloos M.E."/>
            <person name="Ohm R.A."/>
            <person name="Ortiz-Santana B."/>
            <person name="Ovrebo C."/>
            <person name="Racz N."/>
            <person name="Riley R."/>
            <person name="Savchenko A."/>
            <person name="Shiryaev A."/>
            <person name="Soop K."/>
            <person name="Spirin V."/>
            <person name="Szebenyi C."/>
            <person name="Tomsovsky M."/>
            <person name="Tulloss R.E."/>
            <person name="Uehling J."/>
            <person name="Grigoriev I.V."/>
            <person name="Vagvolgyi C."/>
            <person name="Papp T."/>
            <person name="Martin F.M."/>
            <person name="Miettinen O."/>
            <person name="Hibbett D.S."/>
            <person name="Nagy L.G."/>
        </authorList>
    </citation>
    <scope>NUCLEOTIDE SEQUENCE [LARGE SCALE GENOMIC DNA]</scope>
    <source>
        <strain evidence="2 3">CBS 962.96</strain>
    </source>
</reference>
<evidence type="ECO:0000313" key="3">
    <source>
        <dbReference type="Proteomes" id="UP000297245"/>
    </source>
</evidence>
<dbReference type="Pfam" id="PF04910">
    <property type="entry name" value="Tcf25"/>
    <property type="match status" value="1"/>
</dbReference>
<feature type="compositionally biased region" description="Acidic residues" evidence="1">
    <location>
        <begin position="896"/>
        <end position="907"/>
    </location>
</feature>
<evidence type="ECO:0008006" key="4">
    <source>
        <dbReference type="Google" id="ProtNLM"/>
    </source>
</evidence>
<feature type="region of interest" description="Disordered" evidence="1">
    <location>
        <begin position="232"/>
        <end position="278"/>
    </location>
</feature>
<dbReference type="GO" id="GO:0072344">
    <property type="term" value="P:rescue of stalled ribosome"/>
    <property type="evidence" value="ECO:0007669"/>
    <property type="project" value="TreeGrafter"/>
</dbReference>
<proteinExistence type="predicted"/>
<feature type="compositionally biased region" description="Polar residues" evidence="1">
    <location>
        <begin position="255"/>
        <end position="271"/>
    </location>
</feature>
<evidence type="ECO:0000313" key="2">
    <source>
        <dbReference type="EMBL" id="THU96206.1"/>
    </source>
</evidence>
<dbReference type="PANTHER" id="PTHR22684:SF0">
    <property type="entry name" value="RIBOSOME QUALITY CONTROL COMPLEX SUBUNIT TCF25"/>
    <property type="match status" value="1"/>
</dbReference>
<dbReference type="PANTHER" id="PTHR22684">
    <property type="entry name" value="NULP1-RELATED"/>
    <property type="match status" value="1"/>
</dbReference>
<feature type="compositionally biased region" description="Basic residues" evidence="1">
    <location>
        <begin position="141"/>
        <end position="151"/>
    </location>
</feature>
<gene>
    <name evidence="2" type="ORF">K435DRAFT_828939</name>
</gene>
<feature type="compositionally biased region" description="Basic residues" evidence="1">
    <location>
        <begin position="76"/>
        <end position="92"/>
    </location>
</feature>
<dbReference type="GO" id="GO:1990112">
    <property type="term" value="C:RQC complex"/>
    <property type="evidence" value="ECO:0007669"/>
    <property type="project" value="TreeGrafter"/>
</dbReference>
<keyword evidence="3" id="KW-1185">Reference proteome</keyword>
<feature type="compositionally biased region" description="Low complexity" evidence="1">
    <location>
        <begin position="244"/>
        <end position="254"/>
    </location>
</feature>
<feature type="region of interest" description="Disordered" evidence="1">
    <location>
        <begin position="1"/>
        <end position="157"/>
    </location>
</feature>
<dbReference type="GO" id="GO:1990116">
    <property type="term" value="P:ribosome-associated ubiquitin-dependent protein catabolic process"/>
    <property type="evidence" value="ECO:0007669"/>
    <property type="project" value="TreeGrafter"/>
</dbReference>
<dbReference type="AlphaFoldDB" id="A0A4S8M289"/>